<dbReference type="Pfam" id="PF14253">
    <property type="entry name" value="AbiH"/>
    <property type="match status" value="1"/>
</dbReference>
<gene>
    <name evidence="1" type="ORF">SAMN05216400_0160</name>
</gene>
<dbReference type="AlphaFoldDB" id="A0A1G9IFY3"/>
<reference evidence="1 2" key="1">
    <citation type="submission" date="2016-10" db="EMBL/GenBank/DDBJ databases">
        <authorList>
            <person name="de Groot N.N."/>
        </authorList>
    </citation>
    <scope>NUCLEOTIDE SEQUENCE [LARGE SCALE GENOMIC DNA]</scope>
    <source>
        <strain evidence="1 2">Sb09</strain>
    </source>
</reference>
<evidence type="ECO:0000313" key="1">
    <source>
        <dbReference type="EMBL" id="SDL23754.1"/>
    </source>
</evidence>
<proteinExistence type="predicted"/>
<protein>
    <submittedName>
        <fullName evidence="1">Bacteriophage abortive infection AbiH</fullName>
    </submittedName>
</protein>
<evidence type="ECO:0000313" key="2">
    <source>
        <dbReference type="Proteomes" id="UP000183162"/>
    </source>
</evidence>
<dbReference type="InterPro" id="IPR025935">
    <property type="entry name" value="AbiH"/>
</dbReference>
<accession>A0A1G9IFY3</accession>
<dbReference type="EMBL" id="FNGX01000001">
    <property type="protein sequence ID" value="SDL23754.1"/>
    <property type="molecule type" value="Genomic_DNA"/>
</dbReference>
<organism evidence="1 2">
    <name type="scientific">Streptococcus equinus</name>
    <name type="common">Streptococcus bovis</name>
    <dbReference type="NCBI Taxonomy" id="1335"/>
    <lineage>
        <taxon>Bacteria</taxon>
        <taxon>Bacillati</taxon>
        <taxon>Bacillota</taxon>
        <taxon>Bacilli</taxon>
        <taxon>Lactobacillales</taxon>
        <taxon>Streptococcaceae</taxon>
        <taxon>Streptococcus</taxon>
    </lineage>
</organism>
<dbReference type="OrthoDB" id="9810135at2"/>
<dbReference type="Proteomes" id="UP000183162">
    <property type="component" value="Unassembled WGS sequence"/>
</dbReference>
<dbReference type="RefSeq" id="WP_159428086.1">
    <property type="nucleotide sequence ID" value="NZ_FNGX01000001.1"/>
</dbReference>
<name>A0A1G9IFY3_STREI</name>
<sequence>MTNTEANQLIVLGNGFDLHCGLKSSYKDFLYYVIAQKYAEHFPNDSEKSSEKAFDASANYVGVRRIRFDDTQFNRNTKMNDTILPDINIWYLILFHEKLMQSLDSSSNWSDIESVIEKYVSGKFIFDNDNGKQSQKKFIDILVDTFFNYGFERNILLEGMMEQDEYKLAGLLLYYLLEREDDCYGIKEKIEEIRKESESHLAWRPGRVQIETKIKNKTKPEVVNILINLLMGELHKLEIDFQTYLTQEIEKEEYKSKAENFLQTIVSDGGYPLSYSVFSFNYTNSCSGNLGTQVAFRNVHGALNQIPNESKIIFGIDNISSDSRAEDIGYRFTKSYRTMRLYTELENDKTFGDKIDNIFTKDMDVIKFYGHSLARADYSYFQYIFDMYDLYNSNIKLIFYYSKIEGRTVEEVRQEQYRNITKLIEQYGETLDNKAHGRNLLTRLIQTGRLKIVGLEDDNNKMQEE</sequence>